<dbReference type="PANTHER" id="PTHR11240:SF85">
    <property type="entry name" value="RIBONUCLEASE T2"/>
    <property type="match status" value="1"/>
</dbReference>
<evidence type="ECO:0000313" key="5">
    <source>
        <dbReference type="EMBL" id="KAJ8414565.1"/>
    </source>
</evidence>
<dbReference type="PANTHER" id="PTHR11240">
    <property type="entry name" value="RIBONUCLEASE T2"/>
    <property type="match status" value="1"/>
</dbReference>
<feature type="chain" id="PRO_5042059098" evidence="4">
    <location>
        <begin position="29"/>
        <end position="260"/>
    </location>
</feature>
<evidence type="ECO:0000256" key="2">
    <source>
        <dbReference type="ARBA" id="ARBA00007469"/>
    </source>
</evidence>
<dbReference type="Gene3D" id="3.90.730.10">
    <property type="entry name" value="Ribonuclease T2-like"/>
    <property type="match status" value="1"/>
</dbReference>
<comment type="subcellular location">
    <subcellularLocation>
        <location evidence="1">Lysosome lumen</location>
    </subcellularLocation>
</comment>
<dbReference type="GO" id="GO:0006401">
    <property type="term" value="P:RNA catabolic process"/>
    <property type="evidence" value="ECO:0007669"/>
    <property type="project" value="TreeGrafter"/>
</dbReference>
<protein>
    <submittedName>
        <fullName evidence="5">Uncharacterized protein</fullName>
    </submittedName>
</protein>
<dbReference type="GO" id="GO:0003723">
    <property type="term" value="F:RNA binding"/>
    <property type="evidence" value="ECO:0007669"/>
    <property type="project" value="InterPro"/>
</dbReference>
<organism evidence="5 6">
    <name type="scientific">Aldrovandia affinis</name>
    <dbReference type="NCBI Taxonomy" id="143900"/>
    <lineage>
        <taxon>Eukaryota</taxon>
        <taxon>Metazoa</taxon>
        <taxon>Chordata</taxon>
        <taxon>Craniata</taxon>
        <taxon>Vertebrata</taxon>
        <taxon>Euteleostomi</taxon>
        <taxon>Actinopterygii</taxon>
        <taxon>Neopterygii</taxon>
        <taxon>Teleostei</taxon>
        <taxon>Notacanthiformes</taxon>
        <taxon>Halosauridae</taxon>
        <taxon>Aldrovandia</taxon>
    </lineage>
</organism>
<dbReference type="EMBL" id="JAINUG010000012">
    <property type="protein sequence ID" value="KAJ8414565.1"/>
    <property type="molecule type" value="Genomic_DNA"/>
</dbReference>
<dbReference type="AlphaFoldDB" id="A0AAD7T5D1"/>
<dbReference type="InterPro" id="IPR036430">
    <property type="entry name" value="RNase_T2-like_sf"/>
</dbReference>
<evidence type="ECO:0000256" key="1">
    <source>
        <dbReference type="ARBA" id="ARBA00004227"/>
    </source>
</evidence>
<dbReference type="GO" id="GO:0033897">
    <property type="term" value="F:ribonuclease T2 activity"/>
    <property type="evidence" value="ECO:0007669"/>
    <property type="project" value="InterPro"/>
</dbReference>
<dbReference type="SUPFAM" id="SSF55895">
    <property type="entry name" value="Ribonuclease Rh-like"/>
    <property type="match status" value="1"/>
</dbReference>
<proteinExistence type="inferred from homology"/>
<accession>A0AAD7T5D1</accession>
<keyword evidence="4" id="KW-0732">Signal</keyword>
<comment type="caution">
    <text evidence="5">The sequence shown here is derived from an EMBL/GenBank/DDBJ whole genome shotgun (WGS) entry which is preliminary data.</text>
</comment>
<name>A0AAD7T5D1_9TELE</name>
<evidence type="ECO:0000256" key="3">
    <source>
        <dbReference type="RuleBase" id="RU004328"/>
    </source>
</evidence>
<dbReference type="InterPro" id="IPR001568">
    <property type="entry name" value="RNase_T2-like"/>
</dbReference>
<reference evidence="5" key="1">
    <citation type="journal article" date="2023" name="Science">
        <title>Genome structures resolve the early diversification of teleost fishes.</title>
        <authorList>
            <person name="Parey E."/>
            <person name="Louis A."/>
            <person name="Montfort J."/>
            <person name="Bouchez O."/>
            <person name="Roques C."/>
            <person name="Iampietro C."/>
            <person name="Lluch J."/>
            <person name="Castinel A."/>
            <person name="Donnadieu C."/>
            <person name="Desvignes T."/>
            <person name="Floi Bucao C."/>
            <person name="Jouanno E."/>
            <person name="Wen M."/>
            <person name="Mejri S."/>
            <person name="Dirks R."/>
            <person name="Jansen H."/>
            <person name="Henkel C."/>
            <person name="Chen W.J."/>
            <person name="Zahm M."/>
            <person name="Cabau C."/>
            <person name="Klopp C."/>
            <person name="Thompson A.W."/>
            <person name="Robinson-Rechavi M."/>
            <person name="Braasch I."/>
            <person name="Lecointre G."/>
            <person name="Bobe J."/>
            <person name="Postlethwait J.H."/>
            <person name="Berthelot C."/>
            <person name="Roest Crollius H."/>
            <person name="Guiguen Y."/>
        </authorList>
    </citation>
    <scope>NUCLEOTIDE SEQUENCE</scope>
    <source>
        <strain evidence="5">NC1722</strain>
    </source>
</reference>
<evidence type="ECO:0000313" key="6">
    <source>
        <dbReference type="Proteomes" id="UP001221898"/>
    </source>
</evidence>
<keyword evidence="6" id="KW-1185">Reference proteome</keyword>
<dbReference type="InterPro" id="IPR033130">
    <property type="entry name" value="RNase_T2_His_AS_2"/>
</dbReference>
<dbReference type="InterPro" id="IPR018188">
    <property type="entry name" value="RNase_T2_His_AS_1"/>
</dbReference>
<sequence>MSITHRSGRAVPLLSVAILLCVPALQHADELFHTEIEFCGWECMKFALLWPGSFCVGLNESLGCSIPQYIQSWTIHGLWPMHTTKCCQCWPIFPSDLEELEPEISHLWPTLLKTKSNFTFWKDEWRKHGSCAACVEGMNSPTRYFHVSLKLRGRFNIDRALMDAGIKPSCNQTYQLEELQSALAPMMGGGSEIQCMKDSEGREVLIQVKIAMSKNFTLGCRKDGQGEPANAQTPPGHPCPRHIPVFYFPISYERPHQPCD</sequence>
<gene>
    <name evidence="5" type="ORF">AAFF_G00037670</name>
</gene>
<feature type="signal peptide" evidence="4">
    <location>
        <begin position="1"/>
        <end position="28"/>
    </location>
</feature>
<dbReference type="PROSITE" id="PS00530">
    <property type="entry name" value="RNASE_T2_1"/>
    <property type="match status" value="1"/>
</dbReference>
<comment type="similarity">
    <text evidence="2 3">Belongs to the RNase T2 family.</text>
</comment>
<dbReference type="Proteomes" id="UP001221898">
    <property type="component" value="Unassembled WGS sequence"/>
</dbReference>
<dbReference type="GO" id="GO:0005576">
    <property type="term" value="C:extracellular region"/>
    <property type="evidence" value="ECO:0007669"/>
    <property type="project" value="TreeGrafter"/>
</dbReference>
<evidence type="ECO:0000256" key="4">
    <source>
        <dbReference type="SAM" id="SignalP"/>
    </source>
</evidence>
<dbReference type="GO" id="GO:0043202">
    <property type="term" value="C:lysosomal lumen"/>
    <property type="evidence" value="ECO:0007669"/>
    <property type="project" value="UniProtKB-SubCell"/>
</dbReference>
<dbReference type="PROSITE" id="PS00531">
    <property type="entry name" value="RNASE_T2_2"/>
    <property type="match status" value="1"/>
</dbReference>
<dbReference type="Pfam" id="PF00445">
    <property type="entry name" value="Ribonuclease_T2"/>
    <property type="match status" value="1"/>
</dbReference>